<evidence type="ECO:0000259" key="2">
    <source>
        <dbReference type="Pfam" id="PF25938"/>
    </source>
</evidence>
<dbReference type="STRING" id="519442.Huta_1778"/>
<evidence type="ECO:0000313" key="3">
    <source>
        <dbReference type="EMBL" id="ACV11950.1"/>
    </source>
</evidence>
<keyword evidence="1" id="KW-1133">Transmembrane helix</keyword>
<sequence>MAGATLRWREALVWGLVGGLSFLVLLQGYELLTPAGVDPLVKGGVALAVTGVGTVLARVTEPWLRSAL</sequence>
<dbReference type="RefSeq" id="WP_015789522.1">
    <property type="nucleotide sequence ID" value="NC_013158.1"/>
</dbReference>
<dbReference type="KEGG" id="hut:Huta_1778"/>
<dbReference type="Pfam" id="PF25938">
    <property type="entry name" value="DUF7981"/>
    <property type="match status" value="1"/>
</dbReference>
<accession>C7NRL4</accession>
<keyword evidence="4" id="KW-1185">Reference proteome</keyword>
<name>C7NRL4_HALUD</name>
<dbReference type="eggNOG" id="arCOG06419">
    <property type="taxonomic scope" value="Archaea"/>
</dbReference>
<dbReference type="GeneID" id="8384064"/>
<keyword evidence="1" id="KW-0472">Membrane</keyword>
<gene>
    <name evidence="3" type="ordered locus">Huta_1778</name>
</gene>
<dbReference type="AlphaFoldDB" id="C7NRL4"/>
<dbReference type="InterPro" id="IPR058287">
    <property type="entry name" value="DUF7981"/>
</dbReference>
<evidence type="ECO:0000256" key="1">
    <source>
        <dbReference type="SAM" id="Phobius"/>
    </source>
</evidence>
<proteinExistence type="predicted"/>
<feature type="transmembrane region" description="Helical" evidence="1">
    <location>
        <begin position="12"/>
        <end position="29"/>
    </location>
</feature>
<reference evidence="3 4" key="1">
    <citation type="journal article" date="2009" name="Stand. Genomic Sci.">
        <title>Complete genome sequence of Halorhabdus utahensis type strain (AX-2).</title>
        <authorList>
            <person name="Anderson I."/>
            <person name="Tindall B.J."/>
            <person name="Pomrenke H."/>
            <person name="Goker M."/>
            <person name="Lapidus A."/>
            <person name="Nolan M."/>
            <person name="Copeland A."/>
            <person name="Glavina Del Rio T."/>
            <person name="Chen F."/>
            <person name="Tice H."/>
            <person name="Cheng J.F."/>
            <person name="Lucas S."/>
            <person name="Chertkov O."/>
            <person name="Bruce D."/>
            <person name="Brettin T."/>
            <person name="Detter J.C."/>
            <person name="Han C."/>
            <person name="Goodwin L."/>
            <person name="Land M."/>
            <person name="Hauser L."/>
            <person name="Chang Y.J."/>
            <person name="Jeffries C.D."/>
            <person name="Pitluck S."/>
            <person name="Pati A."/>
            <person name="Mavromatis K."/>
            <person name="Ivanova N."/>
            <person name="Ovchinnikova G."/>
            <person name="Chen A."/>
            <person name="Palaniappan K."/>
            <person name="Chain P."/>
            <person name="Rohde M."/>
            <person name="Bristow J."/>
            <person name="Eisen J.A."/>
            <person name="Markowitz V."/>
            <person name="Hugenholtz P."/>
            <person name="Kyrpides N.C."/>
            <person name="Klenk H.P."/>
        </authorList>
    </citation>
    <scope>NUCLEOTIDE SEQUENCE [LARGE SCALE GENOMIC DNA]</scope>
    <source>
        <strain evidence="4">DSM 12940 / JCM 11049 / AX-2</strain>
    </source>
</reference>
<dbReference type="HOGENOM" id="CLU_184943_2_0_2"/>
<feature type="domain" description="DUF7981" evidence="2">
    <location>
        <begin position="7"/>
        <end position="66"/>
    </location>
</feature>
<organism evidence="3 4">
    <name type="scientific">Halorhabdus utahensis (strain DSM 12940 / JCM 11049 / AX-2)</name>
    <dbReference type="NCBI Taxonomy" id="519442"/>
    <lineage>
        <taxon>Archaea</taxon>
        <taxon>Methanobacteriati</taxon>
        <taxon>Methanobacteriota</taxon>
        <taxon>Stenosarchaea group</taxon>
        <taxon>Halobacteria</taxon>
        <taxon>Halobacteriales</taxon>
        <taxon>Haloarculaceae</taxon>
        <taxon>Halorhabdus</taxon>
    </lineage>
</organism>
<keyword evidence="1" id="KW-0812">Transmembrane</keyword>
<evidence type="ECO:0000313" key="4">
    <source>
        <dbReference type="Proteomes" id="UP000002071"/>
    </source>
</evidence>
<dbReference type="Proteomes" id="UP000002071">
    <property type="component" value="Chromosome"/>
</dbReference>
<protein>
    <recommendedName>
        <fullName evidence="2">DUF7981 domain-containing protein</fullName>
    </recommendedName>
</protein>
<dbReference type="EMBL" id="CP001687">
    <property type="protein sequence ID" value="ACV11950.1"/>
    <property type="molecule type" value="Genomic_DNA"/>
</dbReference>